<accession>A0A2I0ITK1</accession>
<evidence type="ECO:0000313" key="2">
    <source>
        <dbReference type="EMBL" id="PKI47304.1"/>
    </source>
</evidence>
<organism evidence="2 3">
    <name type="scientific">Punica granatum</name>
    <name type="common">Pomegranate</name>
    <dbReference type="NCBI Taxonomy" id="22663"/>
    <lineage>
        <taxon>Eukaryota</taxon>
        <taxon>Viridiplantae</taxon>
        <taxon>Streptophyta</taxon>
        <taxon>Embryophyta</taxon>
        <taxon>Tracheophyta</taxon>
        <taxon>Spermatophyta</taxon>
        <taxon>Magnoliopsida</taxon>
        <taxon>eudicotyledons</taxon>
        <taxon>Gunneridae</taxon>
        <taxon>Pentapetalae</taxon>
        <taxon>rosids</taxon>
        <taxon>malvids</taxon>
        <taxon>Myrtales</taxon>
        <taxon>Lythraceae</taxon>
        <taxon>Punica</taxon>
    </lineage>
</organism>
<evidence type="ECO:0000256" key="1">
    <source>
        <dbReference type="SAM" id="MobiDB-lite"/>
    </source>
</evidence>
<evidence type="ECO:0000313" key="3">
    <source>
        <dbReference type="Proteomes" id="UP000233551"/>
    </source>
</evidence>
<dbReference type="Proteomes" id="UP000233551">
    <property type="component" value="Unassembled WGS sequence"/>
</dbReference>
<reference evidence="2 3" key="1">
    <citation type="submission" date="2017-11" db="EMBL/GenBank/DDBJ databases">
        <title>De-novo sequencing of pomegranate (Punica granatum L.) genome.</title>
        <authorList>
            <person name="Akparov Z."/>
            <person name="Amiraslanov A."/>
            <person name="Hajiyeva S."/>
            <person name="Abbasov M."/>
            <person name="Kaur K."/>
            <person name="Hamwieh A."/>
            <person name="Solovyev V."/>
            <person name="Salamov A."/>
            <person name="Braich B."/>
            <person name="Kosarev P."/>
            <person name="Mahmoud A."/>
            <person name="Hajiyev E."/>
            <person name="Babayeva S."/>
            <person name="Izzatullayeva V."/>
            <person name="Mammadov A."/>
            <person name="Mammadov A."/>
            <person name="Sharifova S."/>
            <person name="Ojaghi J."/>
            <person name="Eynullazada K."/>
            <person name="Bayramov B."/>
            <person name="Abdulazimova A."/>
            <person name="Shahmuradov I."/>
        </authorList>
    </citation>
    <scope>NUCLEOTIDE SEQUENCE [LARGE SCALE GENOMIC DNA]</scope>
    <source>
        <strain evidence="3">cv. AG2017</strain>
        <tissue evidence="2">Leaf</tissue>
    </source>
</reference>
<protein>
    <submittedName>
        <fullName evidence="2">Uncharacterized protein</fullName>
    </submittedName>
</protein>
<gene>
    <name evidence="2" type="ORF">CRG98_032313</name>
</gene>
<sequence>MVGSSGTGLLSFHCRERDVFAALSNQPDTVPSTLEAAKPWSPPRPHDPTLSLERACQWIATADPAQCNQAHVPSPLVPPA</sequence>
<name>A0A2I0ITK1_PUNGR</name>
<proteinExistence type="predicted"/>
<keyword evidence="3" id="KW-1185">Reference proteome</keyword>
<comment type="caution">
    <text evidence="2">The sequence shown here is derived from an EMBL/GenBank/DDBJ whole genome shotgun (WGS) entry which is preliminary data.</text>
</comment>
<feature type="region of interest" description="Disordered" evidence="1">
    <location>
        <begin position="30"/>
        <end position="49"/>
    </location>
</feature>
<dbReference type="EMBL" id="PGOL01002520">
    <property type="protein sequence ID" value="PKI47304.1"/>
    <property type="molecule type" value="Genomic_DNA"/>
</dbReference>
<dbReference type="AlphaFoldDB" id="A0A2I0ITK1"/>